<comment type="caution">
    <text evidence="8">The sequence shown here is derived from an EMBL/GenBank/DDBJ whole genome shotgun (WGS) entry which is preliminary data.</text>
</comment>
<feature type="transmembrane region" description="Helical" evidence="7">
    <location>
        <begin position="310"/>
        <end position="330"/>
    </location>
</feature>
<dbReference type="Pfam" id="PF13440">
    <property type="entry name" value="Polysacc_synt_3"/>
    <property type="match status" value="1"/>
</dbReference>
<evidence type="ECO:0000256" key="6">
    <source>
        <dbReference type="ARBA" id="ARBA00023136"/>
    </source>
</evidence>
<dbReference type="Proteomes" id="UP001596328">
    <property type="component" value="Unassembled WGS sequence"/>
</dbReference>
<evidence type="ECO:0000313" key="8">
    <source>
        <dbReference type="EMBL" id="MFC6723948.1"/>
    </source>
</evidence>
<proteinExistence type="inferred from homology"/>
<dbReference type="CDD" id="cd13127">
    <property type="entry name" value="MATE_tuaB_like"/>
    <property type="match status" value="1"/>
</dbReference>
<feature type="transmembrane region" description="Helical" evidence="7">
    <location>
        <begin position="398"/>
        <end position="420"/>
    </location>
</feature>
<name>A0ABD5RY55_9EURY</name>
<feature type="transmembrane region" description="Helical" evidence="7">
    <location>
        <begin position="432"/>
        <end position="451"/>
    </location>
</feature>
<dbReference type="EMBL" id="JBHSWU010000073">
    <property type="protein sequence ID" value="MFC6723948.1"/>
    <property type="molecule type" value="Genomic_DNA"/>
</dbReference>
<keyword evidence="4 7" id="KW-0812">Transmembrane</keyword>
<feature type="transmembrane region" description="Helical" evidence="7">
    <location>
        <begin position="463"/>
        <end position="484"/>
    </location>
</feature>
<protein>
    <submittedName>
        <fullName evidence="8">Lipopolysaccharide biosynthesis protein</fullName>
    </submittedName>
</protein>
<dbReference type="AlphaFoldDB" id="A0ABD5RY55"/>
<feature type="transmembrane region" description="Helical" evidence="7">
    <location>
        <begin position="251"/>
        <end position="271"/>
    </location>
</feature>
<dbReference type="PANTHER" id="PTHR30250">
    <property type="entry name" value="PST FAMILY PREDICTED COLANIC ACID TRANSPORTER"/>
    <property type="match status" value="1"/>
</dbReference>
<keyword evidence="5 7" id="KW-1133">Transmembrane helix</keyword>
<accession>A0ABD5RY55</accession>
<evidence type="ECO:0000256" key="3">
    <source>
        <dbReference type="ARBA" id="ARBA00022475"/>
    </source>
</evidence>
<comment type="similarity">
    <text evidence="2">Belongs to the polysaccharide synthase family.</text>
</comment>
<dbReference type="PANTHER" id="PTHR30250:SF10">
    <property type="entry name" value="LIPOPOLYSACCHARIDE BIOSYNTHESIS PROTEIN WZXC"/>
    <property type="match status" value="1"/>
</dbReference>
<keyword evidence="9" id="KW-1185">Reference proteome</keyword>
<evidence type="ECO:0000256" key="5">
    <source>
        <dbReference type="ARBA" id="ARBA00022989"/>
    </source>
</evidence>
<reference evidence="8 9" key="1">
    <citation type="journal article" date="2019" name="Int. J. Syst. Evol. Microbiol.">
        <title>The Global Catalogue of Microorganisms (GCM) 10K type strain sequencing project: providing services to taxonomists for standard genome sequencing and annotation.</title>
        <authorList>
            <consortium name="The Broad Institute Genomics Platform"/>
            <consortium name="The Broad Institute Genome Sequencing Center for Infectious Disease"/>
            <person name="Wu L."/>
            <person name="Ma J."/>
        </authorList>
    </citation>
    <scope>NUCLEOTIDE SEQUENCE [LARGE SCALE GENOMIC DNA]</scope>
    <source>
        <strain evidence="8 9">NBRC 111368</strain>
    </source>
</reference>
<evidence type="ECO:0000256" key="1">
    <source>
        <dbReference type="ARBA" id="ARBA00004651"/>
    </source>
</evidence>
<keyword evidence="6 7" id="KW-0472">Membrane</keyword>
<evidence type="ECO:0000256" key="2">
    <source>
        <dbReference type="ARBA" id="ARBA00007430"/>
    </source>
</evidence>
<sequence length="505" mass="54425">MFDDLIASVRSALRTLRPSGSLTAQTVKSGIWSVGANVGTRALQTVTTVVLAAILGPQEFGLMGYTLLTYSGLRRFSRLGIDRALVHHPTENVDEYMDTAFAIQLLRGAVLAVALYLSAPLFASFFTEPRITPLLRVIAVSPLLVALYNPNIVYFEKNLDIHKKFVFDMSGAGVRFVVTVGLALTLGNVWALVFGYIAADAVRLVVSYWLHSYRPRLSVDMEQVRELVGYGKWITATSAVGFLLLSGDDAVVGWLLSTAALGYYQLGYRLGKTPTMEVSRSLSTVAFPVYSRLQDDSRALADAMNRTVRMLSFVSFPAAVGIVITAPAFVPGVLGSQWLPSVVVMQLAAVYGAFSALTSAFNDLWNAIGRPDYTTKINVLRLLVTGVLIYPATTEFGIRGAVAVMAGVFVVLIVPVKFYVAVESVEADYRAVLMNVLYPATTSAVMAAALLGVQRAVEFGSPVVEFVCLVPVGILVYLGATIGVEAHSAWGIRNDLRAAISAVRG</sequence>
<feature type="transmembrane region" description="Helical" evidence="7">
    <location>
        <begin position="133"/>
        <end position="153"/>
    </location>
</feature>
<dbReference type="GO" id="GO:0005886">
    <property type="term" value="C:plasma membrane"/>
    <property type="evidence" value="ECO:0007669"/>
    <property type="project" value="UniProtKB-SubCell"/>
</dbReference>
<feature type="transmembrane region" description="Helical" evidence="7">
    <location>
        <begin position="105"/>
        <end position="127"/>
    </location>
</feature>
<evidence type="ECO:0000256" key="4">
    <source>
        <dbReference type="ARBA" id="ARBA00022692"/>
    </source>
</evidence>
<gene>
    <name evidence="8" type="ORF">ACFQE1_06085</name>
</gene>
<organism evidence="8 9">
    <name type="scientific">Halobium palmae</name>
    <dbReference type="NCBI Taxonomy" id="1776492"/>
    <lineage>
        <taxon>Archaea</taxon>
        <taxon>Methanobacteriati</taxon>
        <taxon>Methanobacteriota</taxon>
        <taxon>Stenosarchaea group</taxon>
        <taxon>Halobacteria</taxon>
        <taxon>Halobacteriales</taxon>
        <taxon>Haloferacaceae</taxon>
        <taxon>Halobium</taxon>
    </lineage>
</organism>
<keyword evidence="3" id="KW-1003">Cell membrane</keyword>
<evidence type="ECO:0000256" key="7">
    <source>
        <dbReference type="SAM" id="Phobius"/>
    </source>
</evidence>
<dbReference type="InterPro" id="IPR050833">
    <property type="entry name" value="Poly_Biosynth_Transport"/>
</dbReference>
<evidence type="ECO:0000313" key="9">
    <source>
        <dbReference type="Proteomes" id="UP001596328"/>
    </source>
</evidence>
<feature type="transmembrane region" description="Helical" evidence="7">
    <location>
        <begin position="342"/>
        <end position="361"/>
    </location>
</feature>
<feature type="transmembrane region" description="Helical" evidence="7">
    <location>
        <begin position="373"/>
        <end position="392"/>
    </location>
</feature>
<comment type="subcellular location">
    <subcellularLocation>
        <location evidence="1">Cell membrane</location>
        <topology evidence="1">Multi-pass membrane protein</topology>
    </subcellularLocation>
</comment>